<dbReference type="PANTHER" id="PTHR30621:SF0">
    <property type="entry name" value="BIFUNCTIONAL GLUTAMINE SYNTHETASE ADENYLYLTRANSFERASE_ADENYLYL-REMOVING ENZYME"/>
    <property type="match status" value="1"/>
</dbReference>
<dbReference type="SUPFAM" id="SSF81301">
    <property type="entry name" value="Nucleotidyltransferase"/>
    <property type="match status" value="2"/>
</dbReference>
<evidence type="ECO:0000313" key="10">
    <source>
        <dbReference type="EMBL" id="MFC3761955.1"/>
    </source>
</evidence>
<keyword evidence="11" id="KW-1185">Reference proteome</keyword>
<dbReference type="EC" id="2.7.7.89" evidence="7"/>
<dbReference type="Proteomes" id="UP001595699">
    <property type="component" value="Unassembled WGS sequence"/>
</dbReference>
<dbReference type="CDD" id="cd05401">
    <property type="entry name" value="NT_GlnE_GlnD_like"/>
    <property type="match status" value="2"/>
</dbReference>
<feature type="region of interest" description="Adenylyl transferase" evidence="7">
    <location>
        <begin position="494"/>
        <end position="992"/>
    </location>
</feature>
<keyword evidence="3 7" id="KW-0547">Nucleotide-binding</keyword>
<dbReference type="GO" id="GO:0008882">
    <property type="term" value="F:[glutamate-ammonia-ligase] adenylyltransferase activity"/>
    <property type="evidence" value="ECO:0007669"/>
    <property type="project" value="UniProtKB-EC"/>
</dbReference>
<evidence type="ECO:0000256" key="6">
    <source>
        <dbReference type="ARBA" id="ARBA00023268"/>
    </source>
</evidence>
<feature type="domain" description="Glutamate-ammonia ligase adenylyltransferase repeated" evidence="8">
    <location>
        <begin position="588"/>
        <end position="825"/>
    </location>
</feature>
<dbReference type="InterPro" id="IPR023057">
    <property type="entry name" value="GlnE"/>
</dbReference>
<evidence type="ECO:0000259" key="8">
    <source>
        <dbReference type="Pfam" id="PF03710"/>
    </source>
</evidence>
<dbReference type="NCBIfam" id="NF010707">
    <property type="entry name" value="PRK14109.1"/>
    <property type="match status" value="1"/>
</dbReference>
<evidence type="ECO:0000256" key="2">
    <source>
        <dbReference type="ARBA" id="ARBA00022695"/>
    </source>
</evidence>
<comment type="catalytic activity">
    <reaction evidence="7">
        <text>[glutamine synthetase]-L-tyrosine + ATP = [glutamine synthetase]-O(4)-(5'-adenylyl)-L-tyrosine + diphosphate</text>
        <dbReference type="Rhea" id="RHEA:18589"/>
        <dbReference type="Rhea" id="RHEA-COMP:10660"/>
        <dbReference type="Rhea" id="RHEA-COMP:10661"/>
        <dbReference type="ChEBI" id="CHEBI:30616"/>
        <dbReference type="ChEBI" id="CHEBI:33019"/>
        <dbReference type="ChEBI" id="CHEBI:46858"/>
        <dbReference type="ChEBI" id="CHEBI:83624"/>
        <dbReference type="EC" id="2.7.7.42"/>
    </reaction>
</comment>
<dbReference type="SUPFAM" id="SSF81593">
    <property type="entry name" value="Nucleotidyltransferase substrate binding subunit/domain"/>
    <property type="match status" value="2"/>
</dbReference>
<feature type="domain" description="PII-uridylyltransferase/Glutamine-synthetase adenylyltransferase" evidence="9">
    <location>
        <begin position="863"/>
        <end position="989"/>
    </location>
</feature>
<name>A0ABV7YE80_9ACTN</name>
<dbReference type="Gene3D" id="1.20.120.330">
    <property type="entry name" value="Nucleotidyltransferases domain 2"/>
    <property type="match status" value="2"/>
</dbReference>
<feature type="region of interest" description="Adenylyl removase" evidence="7">
    <location>
        <begin position="1"/>
        <end position="486"/>
    </location>
</feature>
<organism evidence="10 11">
    <name type="scientific">Tenggerimyces flavus</name>
    <dbReference type="NCBI Taxonomy" id="1708749"/>
    <lineage>
        <taxon>Bacteria</taxon>
        <taxon>Bacillati</taxon>
        <taxon>Actinomycetota</taxon>
        <taxon>Actinomycetes</taxon>
        <taxon>Propionibacteriales</taxon>
        <taxon>Nocardioidaceae</taxon>
        <taxon>Tenggerimyces</taxon>
    </lineage>
</organism>
<dbReference type="InterPro" id="IPR005190">
    <property type="entry name" value="GlnE_rpt_dom"/>
</dbReference>
<gene>
    <name evidence="7" type="primary">glnE</name>
    <name evidence="10" type="ORF">ACFOUW_14025</name>
</gene>
<keyword evidence="6 7" id="KW-0511">Multifunctional enzyme</keyword>
<sequence length="992" mass="107347">MVTSAGQLVRLGFADATAAERRLADLGPVAEVVLDAVAKAADPDQALDLFGSVVSAATDRAELEQALADNERLRVRLLAVLGASTGLGQHLIRHPEHWRELADPQLVLSHPDAAGRRATLLAAVGADPAAAEPVATSGGIDALDALRIAYRRLLLRLAARDLTDHLTVDEVAAELADLAAGALEAALAIARARLPESAAPCRLAVIGLGKCGGRELNYVSDVDVLFVAEPVDDDEPDAPALKTATQLATQLMRICSEHTAEGTLWPVDAGLRPEGKSGALVRTLASHLAYAERWAKTWEFQALLKARPVAGDPALGQAYVDAVTSMVWTAADRDHFVDDVQAMRRRVVDHLPVDEVDRQLKLGPGGLRDVEFSVQLLQLVHGRADESIRSANTLVALAALTAGGYVGREDGAALASAYRFLRTLEHRLQLSRLRRTHVLPEDERQLRCLGRSLGMMTKPVTELLDTWRRHAREVRRLHEKLFYRPLLAAVARIPGSEARLTPEAARQRLTALGYADPSAALRHLEALTAGVSRRAAIQRTLLPVMLGWFADGPDPDSGLLAFRQISDDLGSTPWYLRLLRDEGVVAERYARILATSRYVVDLLRRAPEAVEMLARDEDLRPRSAEQLESEVLAAVNRYDDPEQAILAVRGVRRRELFRTAAADLLGLLSVAEVGSALTTIASATVSGGLRAATRSLERAGSAPSPSPMRLAAIAMGSFGGREMGYGSDVDLMFVYEPLPGADEKAASDAAFAVVGELRRLVSLPATDPPFVLDLGLRPEGRQGPVVRSLASYAAYYGRWSHVWEAQALLRADPRCGDADLRSRFAALVDPLRWPPSGVTEADLREIRRIKARVDAERLPRGADPTTHTKLGPGGLADVEWTVQLLQLEHAARVPGLRTTRTAAALQAAVEAGLVSPSDALALTSAWRMVSRARNAVVLVRAKSSDVLPRDARDLAAVAELLGYESLAVGEFVEDYRRETRHARAVVDRLFWG</sequence>
<dbReference type="Pfam" id="PF03710">
    <property type="entry name" value="GlnE"/>
    <property type="match status" value="2"/>
</dbReference>
<keyword evidence="2 7" id="KW-0548">Nucleotidyltransferase</keyword>
<keyword evidence="1 7" id="KW-0808">Transferase</keyword>
<evidence type="ECO:0000259" key="9">
    <source>
        <dbReference type="Pfam" id="PF08335"/>
    </source>
</evidence>
<dbReference type="Pfam" id="PF08335">
    <property type="entry name" value="GlnD_UR_UTase"/>
    <property type="match status" value="2"/>
</dbReference>
<dbReference type="InterPro" id="IPR013546">
    <property type="entry name" value="PII_UdlTrfase/GS_AdlTrfase"/>
</dbReference>
<evidence type="ECO:0000256" key="4">
    <source>
        <dbReference type="ARBA" id="ARBA00022840"/>
    </source>
</evidence>
<evidence type="ECO:0000256" key="1">
    <source>
        <dbReference type="ARBA" id="ARBA00022679"/>
    </source>
</evidence>
<accession>A0ABV7YE80</accession>
<proteinExistence type="inferred from homology"/>
<dbReference type="EC" id="2.7.7.42" evidence="7"/>
<dbReference type="GO" id="GO:0047388">
    <property type="term" value="F:[glutamine synthetase]-adenylyl-L-tyrosine phosphorylase activity"/>
    <property type="evidence" value="ECO:0007669"/>
    <property type="project" value="UniProtKB-EC"/>
</dbReference>
<comment type="function">
    <text evidence="7">Involved in the regulation of glutamine synthetase GlnA, a key enzyme in the process to assimilate ammonia. When cellular nitrogen levels are high, the C-terminal adenylyl transferase (AT) inactivates GlnA by covalent transfer of an adenylyl group from ATP to specific tyrosine residue of GlnA, thus reducing its activity. Conversely, when nitrogen levels are low, the N-terminal adenylyl removase (AR) activates GlnA by removing the adenylyl group by phosphorolysis, increasing its activity. The regulatory region of GlnE binds the signal transduction protein PII (GlnB) which indicates the nitrogen status of the cell.</text>
</comment>
<evidence type="ECO:0000256" key="5">
    <source>
        <dbReference type="ARBA" id="ARBA00022842"/>
    </source>
</evidence>
<feature type="domain" description="PII-uridylyltransferase/Glutamine-synthetase adenylyltransferase" evidence="9">
    <location>
        <begin position="356"/>
        <end position="482"/>
    </location>
</feature>
<reference evidence="11" key="1">
    <citation type="journal article" date="2019" name="Int. J. Syst. Evol. Microbiol.">
        <title>The Global Catalogue of Microorganisms (GCM) 10K type strain sequencing project: providing services to taxonomists for standard genome sequencing and annotation.</title>
        <authorList>
            <consortium name="The Broad Institute Genomics Platform"/>
            <consortium name="The Broad Institute Genome Sequencing Center for Infectious Disease"/>
            <person name="Wu L."/>
            <person name="Ma J."/>
        </authorList>
    </citation>
    <scope>NUCLEOTIDE SEQUENCE [LARGE SCALE GENOMIC DNA]</scope>
    <source>
        <strain evidence="11">CGMCC 4.7241</strain>
    </source>
</reference>
<dbReference type="InterPro" id="IPR043519">
    <property type="entry name" value="NT_sf"/>
</dbReference>
<feature type="domain" description="Glutamate-ammonia ligase adenylyltransferase repeated" evidence="8">
    <location>
        <begin position="76"/>
        <end position="318"/>
    </location>
</feature>
<dbReference type="PANTHER" id="PTHR30621">
    <property type="entry name" value="GLUTAMINE SYNTHETASE ADENYLYLTRANSFERASE"/>
    <property type="match status" value="1"/>
</dbReference>
<protein>
    <recommendedName>
        <fullName evidence="7">Bifunctional glutamine synthetase adenylyltransferase/adenylyl-removing enzyme</fullName>
    </recommendedName>
    <alternativeName>
        <fullName evidence="7">ATP:glutamine synthetase adenylyltransferase</fullName>
    </alternativeName>
    <alternativeName>
        <fullName evidence="7">ATase</fullName>
    </alternativeName>
    <domain>
        <recommendedName>
            <fullName evidence="7">Glutamine synthetase adenylyl-L-tyrosine phosphorylase</fullName>
            <ecNumber evidence="7">2.7.7.89</ecNumber>
        </recommendedName>
        <alternativeName>
            <fullName evidence="7">Adenylyl removase</fullName>
            <shortName evidence="7">AR</shortName>
            <shortName evidence="7">AT-N</shortName>
        </alternativeName>
    </domain>
    <domain>
        <recommendedName>
            <fullName evidence="7">Glutamine synthetase adenylyl transferase</fullName>
            <ecNumber evidence="7">2.7.7.42</ecNumber>
        </recommendedName>
        <alternativeName>
            <fullName evidence="7">Adenylyl transferase</fullName>
            <shortName evidence="7">AT</shortName>
            <shortName evidence="7">AT-C</shortName>
        </alternativeName>
    </domain>
</protein>
<comment type="cofactor">
    <cofactor evidence="7">
        <name>Mg(2+)</name>
        <dbReference type="ChEBI" id="CHEBI:18420"/>
    </cofactor>
</comment>
<comment type="catalytic activity">
    <reaction evidence="7">
        <text>[glutamine synthetase]-O(4)-(5'-adenylyl)-L-tyrosine + phosphate = [glutamine synthetase]-L-tyrosine + ADP</text>
        <dbReference type="Rhea" id="RHEA:43716"/>
        <dbReference type="Rhea" id="RHEA-COMP:10660"/>
        <dbReference type="Rhea" id="RHEA-COMP:10661"/>
        <dbReference type="ChEBI" id="CHEBI:43474"/>
        <dbReference type="ChEBI" id="CHEBI:46858"/>
        <dbReference type="ChEBI" id="CHEBI:83624"/>
        <dbReference type="ChEBI" id="CHEBI:456216"/>
        <dbReference type="EC" id="2.7.7.89"/>
    </reaction>
</comment>
<evidence type="ECO:0000313" key="11">
    <source>
        <dbReference type="Proteomes" id="UP001595699"/>
    </source>
</evidence>
<keyword evidence="5 7" id="KW-0460">Magnesium</keyword>
<keyword evidence="4 7" id="KW-0067">ATP-binding</keyword>
<evidence type="ECO:0000256" key="7">
    <source>
        <dbReference type="HAMAP-Rule" id="MF_00802"/>
    </source>
</evidence>
<dbReference type="Gene3D" id="3.30.460.10">
    <property type="entry name" value="Beta Polymerase, domain 2"/>
    <property type="match status" value="2"/>
</dbReference>
<dbReference type="EMBL" id="JBHRZH010000012">
    <property type="protein sequence ID" value="MFC3761955.1"/>
    <property type="molecule type" value="Genomic_DNA"/>
</dbReference>
<dbReference type="RefSeq" id="WP_205120505.1">
    <property type="nucleotide sequence ID" value="NZ_JAFBCM010000001.1"/>
</dbReference>
<dbReference type="HAMAP" id="MF_00802">
    <property type="entry name" value="GlnE"/>
    <property type="match status" value="1"/>
</dbReference>
<evidence type="ECO:0000256" key="3">
    <source>
        <dbReference type="ARBA" id="ARBA00022741"/>
    </source>
</evidence>
<comment type="similarity">
    <text evidence="7">Belongs to the GlnE family.</text>
</comment>
<comment type="caution">
    <text evidence="10">The sequence shown here is derived from an EMBL/GenBank/DDBJ whole genome shotgun (WGS) entry which is preliminary data.</text>
</comment>